<organism evidence="2 3">
    <name type="scientific">Rubroshorea leprosula</name>
    <dbReference type="NCBI Taxonomy" id="152421"/>
    <lineage>
        <taxon>Eukaryota</taxon>
        <taxon>Viridiplantae</taxon>
        <taxon>Streptophyta</taxon>
        <taxon>Embryophyta</taxon>
        <taxon>Tracheophyta</taxon>
        <taxon>Spermatophyta</taxon>
        <taxon>Magnoliopsida</taxon>
        <taxon>eudicotyledons</taxon>
        <taxon>Gunneridae</taxon>
        <taxon>Pentapetalae</taxon>
        <taxon>rosids</taxon>
        <taxon>malvids</taxon>
        <taxon>Malvales</taxon>
        <taxon>Dipterocarpaceae</taxon>
        <taxon>Rubroshorea</taxon>
    </lineage>
</organism>
<reference evidence="2 3" key="1">
    <citation type="journal article" date="2021" name="Commun. Biol.">
        <title>The genome of Shorea leprosula (Dipterocarpaceae) highlights the ecological relevance of drought in aseasonal tropical rainforests.</title>
        <authorList>
            <person name="Ng K.K.S."/>
            <person name="Kobayashi M.J."/>
            <person name="Fawcett J.A."/>
            <person name="Hatakeyama M."/>
            <person name="Paape T."/>
            <person name="Ng C.H."/>
            <person name="Ang C.C."/>
            <person name="Tnah L.H."/>
            <person name="Lee C.T."/>
            <person name="Nishiyama T."/>
            <person name="Sese J."/>
            <person name="O'Brien M.J."/>
            <person name="Copetti D."/>
            <person name="Mohd Noor M.I."/>
            <person name="Ong R.C."/>
            <person name="Putra M."/>
            <person name="Sireger I.Z."/>
            <person name="Indrioko S."/>
            <person name="Kosugi Y."/>
            <person name="Izuno A."/>
            <person name="Isagi Y."/>
            <person name="Lee S.L."/>
            <person name="Shimizu K.K."/>
        </authorList>
    </citation>
    <scope>NUCLEOTIDE SEQUENCE [LARGE SCALE GENOMIC DNA]</scope>
    <source>
        <strain evidence="2">214</strain>
    </source>
</reference>
<evidence type="ECO:0000256" key="1">
    <source>
        <dbReference type="SAM" id="MobiDB-lite"/>
    </source>
</evidence>
<accession>A0AAV5KUG4</accession>
<dbReference type="EMBL" id="BPVZ01000078">
    <property type="protein sequence ID" value="GKV28087.1"/>
    <property type="molecule type" value="Genomic_DNA"/>
</dbReference>
<dbReference type="Proteomes" id="UP001054252">
    <property type="component" value="Unassembled WGS sequence"/>
</dbReference>
<feature type="region of interest" description="Disordered" evidence="1">
    <location>
        <begin position="1"/>
        <end position="52"/>
    </location>
</feature>
<comment type="caution">
    <text evidence="2">The sequence shown here is derived from an EMBL/GenBank/DDBJ whole genome shotgun (WGS) entry which is preliminary data.</text>
</comment>
<gene>
    <name evidence="2" type="ORF">SLEP1_g37181</name>
</gene>
<sequence length="52" mass="5847">MRKPVKETSSSDETEELNVQQPEQPESFGSKRVHKSEQIGSGKEMVDVRGET</sequence>
<proteinExistence type="predicted"/>
<dbReference type="AlphaFoldDB" id="A0AAV5KUG4"/>
<protein>
    <submittedName>
        <fullName evidence="2">Uncharacterized protein</fullName>
    </submittedName>
</protein>
<name>A0AAV5KUG4_9ROSI</name>
<evidence type="ECO:0000313" key="3">
    <source>
        <dbReference type="Proteomes" id="UP001054252"/>
    </source>
</evidence>
<evidence type="ECO:0000313" key="2">
    <source>
        <dbReference type="EMBL" id="GKV28087.1"/>
    </source>
</evidence>
<keyword evidence="3" id="KW-1185">Reference proteome</keyword>